<gene>
    <name evidence="1" type="ORF">LCGC14_3150140</name>
</gene>
<organism evidence="1">
    <name type="scientific">marine sediment metagenome</name>
    <dbReference type="NCBI Taxonomy" id="412755"/>
    <lineage>
        <taxon>unclassified sequences</taxon>
        <taxon>metagenomes</taxon>
        <taxon>ecological metagenomes</taxon>
    </lineage>
</organism>
<accession>A0A0F8VUF9</accession>
<evidence type="ECO:0000313" key="1">
    <source>
        <dbReference type="EMBL" id="KKK47937.1"/>
    </source>
</evidence>
<proteinExistence type="predicted"/>
<dbReference type="AlphaFoldDB" id="A0A0F8VUF9"/>
<reference evidence="1" key="1">
    <citation type="journal article" date="2015" name="Nature">
        <title>Complex archaea that bridge the gap between prokaryotes and eukaryotes.</title>
        <authorList>
            <person name="Spang A."/>
            <person name="Saw J.H."/>
            <person name="Jorgensen S.L."/>
            <person name="Zaremba-Niedzwiedzka K."/>
            <person name="Martijn J."/>
            <person name="Lind A.E."/>
            <person name="van Eijk R."/>
            <person name="Schleper C."/>
            <person name="Guy L."/>
            <person name="Ettema T.J."/>
        </authorList>
    </citation>
    <scope>NUCLEOTIDE SEQUENCE</scope>
</reference>
<name>A0A0F8VUF9_9ZZZZ</name>
<dbReference type="EMBL" id="LAZR01069318">
    <property type="protein sequence ID" value="KKK47937.1"/>
    <property type="molecule type" value="Genomic_DNA"/>
</dbReference>
<sequence>MIFGGCPYDGCDAPFGIPIQCTQFERHECETCGLVIWTKHSRINPWSMTEADFLEAYDVDPLAKTINKKAVR</sequence>
<comment type="caution">
    <text evidence="1">The sequence shown here is derived from an EMBL/GenBank/DDBJ whole genome shotgun (WGS) entry which is preliminary data.</text>
</comment>
<protein>
    <submittedName>
        <fullName evidence="1">Uncharacterized protein</fullName>
    </submittedName>
</protein>